<dbReference type="RefSeq" id="XP_020824254.1">
    <property type="nucleotide sequence ID" value="XM_020968595.1"/>
</dbReference>
<evidence type="ECO:0000256" key="2">
    <source>
        <dbReference type="ARBA" id="ARBA00004922"/>
    </source>
</evidence>
<comment type="similarity">
    <text evidence="11">Belongs to the glycosyltransferase 14 family.</text>
</comment>
<comment type="catalytic activity">
    <reaction evidence="19">
        <text>a 3-O-[beta-D-galactosyl-(1-&gt;3)-N-acetyl-alpha-D-galactosaminyl]-L-threonyl-[protein] + UDP-N-acetyl-alpha-D-glucosamine = a 3-O-{beta-D-galactosyl-(1-&gt;3)-[N-acetyl-beta-D-glucosaminyl-(1-&gt;6)]-N-acetyl-alpha-D-galactosaminyl}-L-threonyl-[protein] + UDP + H(+)</text>
        <dbReference type="Rhea" id="RHEA:56216"/>
        <dbReference type="Rhea" id="RHEA-COMP:13923"/>
        <dbReference type="Rhea" id="RHEA-COMP:14420"/>
        <dbReference type="ChEBI" id="CHEBI:15378"/>
        <dbReference type="ChEBI" id="CHEBI:57705"/>
        <dbReference type="ChEBI" id="CHEBI:58223"/>
        <dbReference type="ChEBI" id="CHEBI:137950"/>
        <dbReference type="ChEBI" id="CHEBI:139607"/>
        <dbReference type="EC" id="2.4.1.102"/>
    </reaction>
</comment>
<evidence type="ECO:0000256" key="17">
    <source>
        <dbReference type="ARBA" id="ARBA00047621"/>
    </source>
</evidence>
<keyword evidence="7" id="KW-1133">Transmembrane helix</keyword>
<dbReference type="PANTHER" id="PTHR19297:SF81">
    <property type="entry name" value="BETA-1,3-GALACTOSYL-O-GLYCOSYL-GLYCOPROTEIN BETA-1,6-N-ACETYLGLUCOSAMINYLTRANSFERASE 3"/>
    <property type="match status" value="1"/>
</dbReference>
<keyword evidence="4" id="KW-0808">Transferase</keyword>
<dbReference type="GO" id="GO:0000139">
    <property type="term" value="C:Golgi membrane"/>
    <property type="evidence" value="ECO:0007669"/>
    <property type="project" value="UniProtKB-SubCell"/>
</dbReference>
<evidence type="ECO:0000313" key="23">
    <source>
        <dbReference type="Proteomes" id="UP000515140"/>
    </source>
</evidence>
<keyword evidence="8" id="KW-0472">Membrane</keyword>
<keyword evidence="6" id="KW-0735">Signal-anchor</keyword>
<keyword evidence="9" id="KW-1015">Disulfide bond</keyword>
<evidence type="ECO:0000256" key="8">
    <source>
        <dbReference type="ARBA" id="ARBA00023136"/>
    </source>
</evidence>
<dbReference type="PANTHER" id="PTHR19297">
    <property type="entry name" value="GLYCOSYLTRANSFERASE 14 FAMILY MEMBER"/>
    <property type="match status" value="1"/>
</dbReference>
<organism evidence="23 24">
    <name type="scientific">Phascolarctos cinereus</name>
    <name type="common">Koala</name>
    <dbReference type="NCBI Taxonomy" id="38626"/>
    <lineage>
        <taxon>Eukaryota</taxon>
        <taxon>Metazoa</taxon>
        <taxon>Chordata</taxon>
        <taxon>Craniata</taxon>
        <taxon>Vertebrata</taxon>
        <taxon>Euteleostomi</taxon>
        <taxon>Mammalia</taxon>
        <taxon>Metatheria</taxon>
        <taxon>Diprotodontia</taxon>
        <taxon>Phascolarctidae</taxon>
        <taxon>Phascolarctos</taxon>
    </lineage>
</organism>
<evidence type="ECO:0000256" key="14">
    <source>
        <dbReference type="ARBA" id="ARBA00038948"/>
    </source>
</evidence>
<proteinExistence type="inferred from homology"/>
<keyword evidence="10" id="KW-0325">Glycoprotein</keyword>
<dbReference type="Pfam" id="PF02485">
    <property type="entry name" value="Branch"/>
    <property type="match status" value="1"/>
</dbReference>
<evidence type="ECO:0000256" key="4">
    <source>
        <dbReference type="ARBA" id="ARBA00022679"/>
    </source>
</evidence>
<comment type="catalytic activity">
    <reaction evidence="21">
        <text>a 3-O-[beta-D-galactosyl-(1-&gt;3)-N-acetyl-alpha-D-galactosaminyl]-L-seryl-[protein] + UDP-N-acetyl-alpha-D-glucosamine = 3-O-{beta-D-galactosyl-(1-&gt;3)-[N-acetyl-beta-D-glucosaminyl-(1-&gt;6)]-N-acetyl-alpha-D-galactosaminyl}-L-seryl-[protein] + UDP + H(+)</text>
        <dbReference type="Rhea" id="RHEA:56212"/>
        <dbReference type="Rhea" id="RHEA-COMP:13922"/>
        <dbReference type="Rhea" id="RHEA-COMP:14419"/>
        <dbReference type="ChEBI" id="CHEBI:15378"/>
        <dbReference type="ChEBI" id="CHEBI:57705"/>
        <dbReference type="ChEBI" id="CHEBI:58223"/>
        <dbReference type="ChEBI" id="CHEBI:137949"/>
        <dbReference type="ChEBI" id="CHEBI:139605"/>
        <dbReference type="EC" id="2.4.1.102"/>
    </reaction>
</comment>
<accession>A0A6P5J092</accession>
<evidence type="ECO:0000256" key="16">
    <source>
        <dbReference type="ARBA" id="ARBA00041719"/>
    </source>
</evidence>
<evidence type="ECO:0000256" key="18">
    <source>
        <dbReference type="ARBA" id="ARBA00048927"/>
    </source>
</evidence>
<dbReference type="CTD" id="9245"/>
<evidence type="ECO:0000256" key="13">
    <source>
        <dbReference type="ARBA" id="ARBA00038912"/>
    </source>
</evidence>
<dbReference type="GO" id="GO:0008109">
    <property type="term" value="F:N-acetyllactosaminide beta-1,6-N-acetylglucosaminyltransferase activity"/>
    <property type="evidence" value="ECO:0007669"/>
    <property type="project" value="UniProtKB-EC"/>
</dbReference>
<evidence type="ECO:0000256" key="7">
    <source>
        <dbReference type="ARBA" id="ARBA00022989"/>
    </source>
</evidence>
<evidence type="ECO:0000256" key="21">
    <source>
        <dbReference type="ARBA" id="ARBA00049911"/>
    </source>
</evidence>
<keyword evidence="3" id="KW-0328">Glycosyltransferase</keyword>
<keyword evidence="5" id="KW-0812">Transmembrane</keyword>
<comment type="pathway">
    <text evidence="2">Protein modification; protein glycosylation.</text>
</comment>
<evidence type="ECO:0000256" key="9">
    <source>
        <dbReference type="ARBA" id="ARBA00023157"/>
    </source>
</evidence>
<dbReference type="InParanoid" id="A0A6P5J092"/>
<evidence type="ECO:0000313" key="24">
    <source>
        <dbReference type="RefSeq" id="XP_020824254.1"/>
    </source>
</evidence>
<comment type="catalytic activity">
    <reaction evidence="18">
        <text>3-O-[N-acetyl-beta-D-glucosaminyl-(1-&gt;3)-N-acetyl-alpha-D-galactosaminyl]-L-seryl-[protein] + UDP-N-acetyl-alpha-D-glucosamine = 3-O-[N-acetyl-beta-D-glucosaminyl-(1-&gt;3)-[N-acetyl-beta-D-glucosaminyl-(1-&gt;6)]-N-acetyl-alpha-D-galactosaminyl]-L-seryl-[protein] + UDP + H(+)</text>
        <dbReference type="Rhea" id="RHEA:56188"/>
        <dbReference type="Rhea" id="RHEA-COMP:11691"/>
        <dbReference type="Rhea" id="RHEA-COMP:14412"/>
        <dbReference type="ChEBI" id="CHEBI:15378"/>
        <dbReference type="ChEBI" id="CHEBI:57705"/>
        <dbReference type="ChEBI" id="CHEBI:58223"/>
        <dbReference type="ChEBI" id="CHEBI:87079"/>
        <dbReference type="ChEBI" id="CHEBI:139581"/>
        <dbReference type="EC" id="2.4.1.148"/>
    </reaction>
</comment>
<comment type="catalytic activity">
    <reaction evidence="17">
        <text>a beta-D-Gal-(1-&gt;4)-beta-D-GlcNAc-(1-&gt;3)-beta-D-Gal-(1-&gt;4)-beta-D-GlcNAc derivative + UDP-N-acetyl-alpha-D-glucosamine = a beta-D-Gal-(1-&gt;4)-beta-D-GlcNAc-(1-&gt;3)-[beta-D-GlcNAc-(1-&gt;6)]-beta-D-Gal-(1-&gt;4)-N-acetyl-beta-D-GlcNAc derivative + UDP + H(+)</text>
        <dbReference type="Rhea" id="RHEA:54820"/>
        <dbReference type="ChEBI" id="CHEBI:15378"/>
        <dbReference type="ChEBI" id="CHEBI:57705"/>
        <dbReference type="ChEBI" id="CHEBI:58223"/>
        <dbReference type="ChEBI" id="CHEBI:138371"/>
        <dbReference type="ChEBI" id="CHEBI:138372"/>
        <dbReference type="EC" id="2.4.1.150"/>
    </reaction>
</comment>
<protein>
    <recommendedName>
        <fullName evidence="15">Beta-1,3-galactosyl-O-glycosyl-glycoprotein beta-1,6-N-acetylglucosaminyltransferase 3</fullName>
        <ecNumber evidence="14">2.4.1.102</ecNumber>
        <ecNumber evidence="13">2.4.1.148</ecNumber>
        <ecNumber evidence="12">2.4.1.150</ecNumber>
    </recommendedName>
    <alternativeName>
        <fullName evidence="16">C2GnT-mucin type</fullName>
    </alternativeName>
</protein>
<evidence type="ECO:0000256" key="6">
    <source>
        <dbReference type="ARBA" id="ARBA00022968"/>
    </source>
</evidence>
<evidence type="ECO:0000256" key="1">
    <source>
        <dbReference type="ARBA" id="ARBA00004323"/>
    </source>
</evidence>
<comment type="function">
    <text evidence="22">Glycosyltransferase that can synthesize all known mucin beta 6 N-acetylglucosaminides. Mediates core 2 and core 4 O-glycan branching, 2 important steps in mucin-type biosynthesis. Also has I-branching enzyme activity by converting linear into branched poly-N-acetyllactosaminoglycans, leading to introduce the blood group I antigen during embryonic development.</text>
</comment>
<dbReference type="InterPro" id="IPR003406">
    <property type="entry name" value="Glyco_trans_14"/>
</dbReference>
<dbReference type="Proteomes" id="UP000515140">
    <property type="component" value="Unplaced"/>
</dbReference>
<dbReference type="GeneID" id="110195730"/>
<reference evidence="24" key="1">
    <citation type="submission" date="2025-08" db="UniProtKB">
        <authorList>
            <consortium name="RefSeq"/>
        </authorList>
    </citation>
    <scope>IDENTIFICATION</scope>
    <source>
        <tissue evidence="24">Spleen</tissue>
    </source>
</reference>
<gene>
    <name evidence="24" type="primary">GCNT3</name>
</gene>
<evidence type="ECO:0000256" key="10">
    <source>
        <dbReference type="ARBA" id="ARBA00023180"/>
    </source>
</evidence>
<evidence type="ECO:0000256" key="19">
    <source>
        <dbReference type="ARBA" id="ARBA00049870"/>
    </source>
</evidence>
<comment type="catalytic activity">
    <reaction evidence="20">
        <text>a 3-O-[N-acetyl-beta-D-glucosaminyl-(1-&gt;3)-N-acetyl-alpha-D-galactosaminyl]-L-threonyl-[protein] + UDP-N-acetyl-alpha-D-glucosamine = 3-O-[N-acetyl-beta-D-glucosaminyl-(1-&gt;3)-[N-acetyl-beta-D-glucosaminyl-(1-&gt;6)]-N-acetyl-alpha-D-galactosaminyl]-L-threonyl-[protein] + UDP + H(+)</text>
        <dbReference type="Rhea" id="RHEA:56192"/>
        <dbReference type="Rhea" id="RHEA-COMP:11692"/>
        <dbReference type="Rhea" id="RHEA-COMP:14413"/>
        <dbReference type="ChEBI" id="CHEBI:15378"/>
        <dbReference type="ChEBI" id="CHEBI:57705"/>
        <dbReference type="ChEBI" id="CHEBI:58223"/>
        <dbReference type="ChEBI" id="CHEBI:87080"/>
        <dbReference type="ChEBI" id="CHEBI:139580"/>
        <dbReference type="EC" id="2.4.1.148"/>
    </reaction>
</comment>
<evidence type="ECO:0000256" key="5">
    <source>
        <dbReference type="ARBA" id="ARBA00022692"/>
    </source>
</evidence>
<evidence type="ECO:0000256" key="11">
    <source>
        <dbReference type="ARBA" id="ARBA00038150"/>
    </source>
</evidence>
<evidence type="ECO:0000256" key="22">
    <source>
        <dbReference type="ARBA" id="ARBA00055416"/>
    </source>
</evidence>
<keyword evidence="23" id="KW-1185">Reference proteome</keyword>
<dbReference type="EC" id="2.4.1.148" evidence="13"/>
<evidence type="ECO:0000256" key="20">
    <source>
        <dbReference type="ARBA" id="ARBA00049876"/>
    </source>
</evidence>
<dbReference type="AlphaFoldDB" id="A0A6P5J092"/>
<dbReference type="FunCoup" id="A0A6P5J092">
    <property type="interactions" value="148"/>
</dbReference>
<evidence type="ECO:0000256" key="12">
    <source>
        <dbReference type="ARBA" id="ARBA00038907"/>
    </source>
</evidence>
<dbReference type="EC" id="2.4.1.150" evidence="12"/>
<dbReference type="GO" id="GO:0003829">
    <property type="term" value="F:beta-1,3-galactosyl-O-glycosyl-glycoprotein beta-1,6-N-acetylglucosaminyltransferase activity"/>
    <property type="evidence" value="ECO:0007669"/>
    <property type="project" value="UniProtKB-EC"/>
</dbReference>
<dbReference type="EC" id="2.4.1.102" evidence="14"/>
<evidence type="ECO:0000256" key="15">
    <source>
        <dbReference type="ARBA" id="ARBA00039292"/>
    </source>
</evidence>
<dbReference type="GO" id="GO:0047225">
    <property type="term" value="F:acetylgalactosaminyl-O-glycosyl-glycoprotein beta-1,6-N-acetylglucosaminyltransferase activity"/>
    <property type="evidence" value="ECO:0007669"/>
    <property type="project" value="UniProtKB-EC"/>
</dbReference>
<evidence type="ECO:0000256" key="3">
    <source>
        <dbReference type="ARBA" id="ARBA00022676"/>
    </source>
</evidence>
<comment type="subcellular location">
    <subcellularLocation>
        <location evidence="1">Golgi apparatus membrane</location>
        <topology evidence="1">Single-pass type II membrane protein</topology>
    </subcellularLocation>
</comment>
<sequence length="522" mass="60896">MLSDSWSTQPIPKFPLDQQHEGCRVRFAMRISVNKKKLRKKKYPCHWFGMRVDALRISDCHLCFEERFYLLKAQFSAHGLHFSVMTIMKKCFYRKQYMLAFVCLMLLATGVLKLSDTWKCDFSELGVESLDVWKESCKDKLYQSLKLLPKNSIDCSLITRGNPDAVAQATLIKLEKKLKREPLTEAQYLNMTQDCAHFRASQRFIQFPLSKEEEDFPIAYSMVIHEKIENFERLLRAVYAPQNIYCIHVDLKSSEAFKEAVRAISSCFPNVFVAKNLVPVVYASWSRVQADLNCMEELLQSSVPWKYLLNTCGTDFPIKTNAEMVRSLKVLNGKNSMESEIPTNYKKERWKYHYEVKDKIFWTKTIKTTPPHGLPMFTGNAYIVASRDFIQHLFKNPDAQKLIEWVKDTYSPDEHLWATLHRMPWMPGSVPYHEKYHTSDLNAIARFVKWQGYGGDIRKGHPYPLCTGTYQRGVCVYGAGDLHFMLRSHHLLANKFDPKVDDNALQCLEEYLRYKAIYGREL</sequence>
<name>A0A6P5J092_PHACI</name>
<dbReference type="KEGG" id="pcw:110195730"/>